<dbReference type="Proteomes" id="UP000326565">
    <property type="component" value="Unassembled WGS sequence"/>
</dbReference>
<evidence type="ECO:0000256" key="4">
    <source>
        <dbReference type="ARBA" id="ARBA00022801"/>
    </source>
</evidence>
<evidence type="ECO:0000313" key="9">
    <source>
        <dbReference type="EMBL" id="KAB8072963.1"/>
    </source>
</evidence>
<reference evidence="9 10" key="1">
    <citation type="submission" date="2019-04" db="EMBL/GenBank/DDBJ databases">
        <title>Friends and foes A comparative genomics study of 23 Aspergillus species from section Flavi.</title>
        <authorList>
            <consortium name="DOE Joint Genome Institute"/>
            <person name="Kjaerbolling I."/>
            <person name="Vesth T."/>
            <person name="Frisvad J.C."/>
            <person name="Nybo J.L."/>
            <person name="Theobald S."/>
            <person name="Kildgaard S."/>
            <person name="Isbrandt T."/>
            <person name="Kuo A."/>
            <person name="Sato A."/>
            <person name="Lyhne E.K."/>
            <person name="Kogle M.E."/>
            <person name="Wiebenga A."/>
            <person name="Kun R.S."/>
            <person name="Lubbers R.J."/>
            <person name="Makela M.R."/>
            <person name="Barry K."/>
            <person name="Chovatia M."/>
            <person name="Clum A."/>
            <person name="Daum C."/>
            <person name="Haridas S."/>
            <person name="He G."/>
            <person name="LaButti K."/>
            <person name="Lipzen A."/>
            <person name="Mondo S."/>
            <person name="Riley R."/>
            <person name="Salamov A."/>
            <person name="Simmons B.A."/>
            <person name="Magnuson J.K."/>
            <person name="Henrissat B."/>
            <person name="Mortensen U.H."/>
            <person name="Larsen T.O."/>
            <person name="Devries R.P."/>
            <person name="Grigoriev I.V."/>
            <person name="Machida M."/>
            <person name="Baker S.E."/>
            <person name="Andersen M.R."/>
        </authorList>
    </citation>
    <scope>NUCLEOTIDE SEQUENCE [LARGE SCALE GENOMIC DNA]</scope>
    <source>
        <strain evidence="9 10">CBS 151.66</strain>
    </source>
</reference>
<sequence length="234" mass="26016">MHSIITLSLLATLASQALAVPPGQVITSCTTPNTIALTFDDGPSEYTNELLDLLSEYGARSTFFLLGDGSLAHPDAIQRMRREGHQVASHTYDHPSLPSLGYDQIMSQMTRLESVLQPIMGDVPSYMRPPYFDVNDRALTVMRDMGYKVITASIDTKDYENDDPSRIGLSFNKFVNELNAGGSIVLAHDIHYQTVATLTRKMLDEITARGLTMTTVGDCLGEPENLWYRRVRKL</sequence>
<dbReference type="GO" id="GO:0005975">
    <property type="term" value="P:carbohydrate metabolic process"/>
    <property type="evidence" value="ECO:0007669"/>
    <property type="project" value="InterPro"/>
</dbReference>
<keyword evidence="3 7" id="KW-0732">Signal</keyword>
<keyword evidence="4" id="KW-0378">Hydrolase</keyword>
<dbReference type="PROSITE" id="PS51677">
    <property type="entry name" value="NODB"/>
    <property type="match status" value="1"/>
</dbReference>
<evidence type="ECO:0000256" key="7">
    <source>
        <dbReference type="SAM" id="SignalP"/>
    </source>
</evidence>
<evidence type="ECO:0000256" key="3">
    <source>
        <dbReference type="ARBA" id="ARBA00022729"/>
    </source>
</evidence>
<dbReference type="EMBL" id="ML732236">
    <property type="protein sequence ID" value="KAB8072963.1"/>
    <property type="molecule type" value="Genomic_DNA"/>
</dbReference>
<protein>
    <recommendedName>
        <fullName evidence="8">NodB homology domain-containing protein</fullName>
    </recommendedName>
</protein>
<dbReference type="GO" id="GO:0046872">
    <property type="term" value="F:metal ion binding"/>
    <property type="evidence" value="ECO:0007669"/>
    <property type="project" value="UniProtKB-KW"/>
</dbReference>
<accession>A0A5N5WWN8</accession>
<dbReference type="InterPro" id="IPR002509">
    <property type="entry name" value="NODB_dom"/>
</dbReference>
<name>A0A5N5WWN8_9EURO</name>
<dbReference type="PANTHER" id="PTHR46471">
    <property type="entry name" value="CHITIN DEACETYLASE"/>
    <property type="match status" value="1"/>
</dbReference>
<evidence type="ECO:0000259" key="8">
    <source>
        <dbReference type="PROSITE" id="PS51677"/>
    </source>
</evidence>
<proteinExistence type="predicted"/>
<keyword evidence="10" id="KW-1185">Reference proteome</keyword>
<feature type="signal peptide" evidence="7">
    <location>
        <begin position="1"/>
        <end position="19"/>
    </location>
</feature>
<dbReference type="AlphaFoldDB" id="A0A5N5WWN8"/>
<dbReference type="GO" id="GO:0016810">
    <property type="term" value="F:hydrolase activity, acting on carbon-nitrogen (but not peptide) bonds"/>
    <property type="evidence" value="ECO:0007669"/>
    <property type="project" value="InterPro"/>
</dbReference>
<evidence type="ECO:0000313" key="10">
    <source>
        <dbReference type="Proteomes" id="UP000326565"/>
    </source>
</evidence>
<evidence type="ECO:0000256" key="1">
    <source>
        <dbReference type="ARBA" id="ARBA00001941"/>
    </source>
</evidence>
<dbReference type="Pfam" id="PF01522">
    <property type="entry name" value="Polysacc_deac_1"/>
    <property type="match status" value="1"/>
</dbReference>
<evidence type="ECO:0000256" key="5">
    <source>
        <dbReference type="ARBA" id="ARBA00023277"/>
    </source>
</evidence>
<keyword evidence="6" id="KW-0170">Cobalt</keyword>
<evidence type="ECO:0000256" key="6">
    <source>
        <dbReference type="ARBA" id="ARBA00023285"/>
    </source>
</evidence>
<dbReference type="CDD" id="cd10951">
    <property type="entry name" value="CE4_ClCDA_like"/>
    <property type="match status" value="1"/>
</dbReference>
<feature type="domain" description="NodB homology" evidence="8">
    <location>
        <begin position="33"/>
        <end position="214"/>
    </location>
</feature>
<gene>
    <name evidence="9" type="ORF">BDV29DRAFT_202042</name>
</gene>
<keyword evidence="5" id="KW-0119">Carbohydrate metabolism</keyword>
<organism evidence="9 10">
    <name type="scientific">Aspergillus leporis</name>
    <dbReference type="NCBI Taxonomy" id="41062"/>
    <lineage>
        <taxon>Eukaryota</taxon>
        <taxon>Fungi</taxon>
        <taxon>Dikarya</taxon>
        <taxon>Ascomycota</taxon>
        <taxon>Pezizomycotina</taxon>
        <taxon>Eurotiomycetes</taxon>
        <taxon>Eurotiomycetidae</taxon>
        <taxon>Eurotiales</taxon>
        <taxon>Aspergillaceae</taxon>
        <taxon>Aspergillus</taxon>
        <taxon>Aspergillus subgen. Circumdati</taxon>
    </lineage>
</organism>
<dbReference type="SUPFAM" id="SSF88713">
    <property type="entry name" value="Glycoside hydrolase/deacetylase"/>
    <property type="match status" value="1"/>
</dbReference>
<dbReference type="OrthoDB" id="2125469at2759"/>
<comment type="cofactor">
    <cofactor evidence="1">
        <name>Co(2+)</name>
        <dbReference type="ChEBI" id="CHEBI:48828"/>
    </cofactor>
</comment>
<evidence type="ECO:0000256" key="2">
    <source>
        <dbReference type="ARBA" id="ARBA00022723"/>
    </source>
</evidence>
<keyword evidence="2" id="KW-0479">Metal-binding</keyword>
<dbReference type="Gene3D" id="3.20.20.370">
    <property type="entry name" value="Glycoside hydrolase/deacetylase"/>
    <property type="match status" value="1"/>
</dbReference>
<feature type="chain" id="PRO_5024915305" description="NodB homology domain-containing protein" evidence="7">
    <location>
        <begin position="20"/>
        <end position="234"/>
    </location>
</feature>
<dbReference type="InterPro" id="IPR011330">
    <property type="entry name" value="Glyco_hydro/deAcase_b/a-brl"/>
</dbReference>
<dbReference type="PANTHER" id="PTHR46471:SF2">
    <property type="entry name" value="CHITIN DEACETYLASE-RELATED"/>
    <property type="match status" value="1"/>
</dbReference>